<reference evidence="2" key="1">
    <citation type="journal article" date="2019" name="bioRxiv">
        <title>The Genome of the Zebra Mussel, Dreissena polymorpha: A Resource for Invasive Species Research.</title>
        <authorList>
            <person name="McCartney M.A."/>
            <person name="Auch B."/>
            <person name="Kono T."/>
            <person name="Mallez S."/>
            <person name="Zhang Y."/>
            <person name="Obille A."/>
            <person name="Becker A."/>
            <person name="Abrahante J.E."/>
            <person name="Garbe J."/>
            <person name="Badalamenti J.P."/>
            <person name="Herman A."/>
            <person name="Mangelson H."/>
            <person name="Liachko I."/>
            <person name="Sullivan S."/>
            <person name="Sone E.D."/>
            <person name="Koren S."/>
            <person name="Silverstein K.A.T."/>
            <person name="Beckman K.B."/>
            <person name="Gohl D.M."/>
        </authorList>
    </citation>
    <scope>NUCLEOTIDE SEQUENCE</scope>
    <source>
        <strain evidence="2">Duluth1</strain>
        <tissue evidence="2">Whole animal</tissue>
    </source>
</reference>
<evidence type="ECO:0000313" key="2">
    <source>
        <dbReference type="EMBL" id="KAH3846851.1"/>
    </source>
</evidence>
<sequence length="146" mass="16865">MGAVLNKSPHNIFGKVNENPIKMRGKKKADTNANASEPNGKKAKPATEENVINVKEKPVQLKGQKKAEKTIKMANIDYSERRQSQRLKDKSLLKTHERRQSHRLKEKTVLNSSERRQSQRLKDKSQLKRKSELSTERKRKQLEALL</sequence>
<feature type="region of interest" description="Disordered" evidence="1">
    <location>
        <begin position="1"/>
        <end position="146"/>
    </location>
</feature>
<dbReference type="EMBL" id="JAIWYP010000003">
    <property type="protein sequence ID" value="KAH3846851.1"/>
    <property type="molecule type" value="Genomic_DNA"/>
</dbReference>
<protein>
    <submittedName>
        <fullName evidence="2">Uncharacterized protein</fullName>
    </submittedName>
</protein>
<name>A0A9D4KXP2_DREPO</name>
<reference evidence="2" key="2">
    <citation type="submission" date="2020-11" db="EMBL/GenBank/DDBJ databases">
        <authorList>
            <person name="McCartney M.A."/>
            <person name="Auch B."/>
            <person name="Kono T."/>
            <person name="Mallez S."/>
            <person name="Becker A."/>
            <person name="Gohl D.M."/>
            <person name="Silverstein K.A.T."/>
            <person name="Koren S."/>
            <person name="Bechman K.B."/>
            <person name="Herman A."/>
            <person name="Abrahante J.E."/>
            <person name="Garbe J."/>
        </authorList>
    </citation>
    <scope>NUCLEOTIDE SEQUENCE</scope>
    <source>
        <strain evidence="2">Duluth1</strain>
        <tissue evidence="2">Whole animal</tissue>
    </source>
</reference>
<gene>
    <name evidence="2" type="ORF">DPMN_089157</name>
</gene>
<evidence type="ECO:0000313" key="3">
    <source>
        <dbReference type="Proteomes" id="UP000828390"/>
    </source>
</evidence>
<feature type="compositionally biased region" description="Basic and acidic residues" evidence="1">
    <location>
        <begin position="54"/>
        <end position="71"/>
    </location>
</feature>
<feature type="compositionally biased region" description="Basic residues" evidence="1">
    <location>
        <begin position="96"/>
        <end position="105"/>
    </location>
</feature>
<proteinExistence type="predicted"/>
<accession>A0A9D4KXP2</accession>
<feature type="compositionally biased region" description="Basic and acidic residues" evidence="1">
    <location>
        <begin position="113"/>
        <end position="136"/>
    </location>
</feature>
<comment type="caution">
    <text evidence="2">The sequence shown here is derived from an EMBL/GenBank/DDBJ whole genome shotgun (WGS) entry which is preliminary data.</text>
</comment>
<dbReference type="AlphaFoldDB" id="A0A9D4KXP2"/>
<keyword evidence="3" id="KW-1185">Reference proteome</keyword>
<feature type="compositionally biased region" description="Basic and acidic residues" evidence="1">
    <location>
        <begin position="78"/>
        <end position="95"/>
    </location>
</feature>
<evidence type="ECO:0000256" key="1">
    <source>
        <dbReference type="SAM" id="MobiDB-lite"/>
    </source>
</evidence>
<organism evidence="2 3">
    <name type="scientific">Dreissena polymorpha</name>
    <name type="common">Zebra mussel</name>
    <name type="synonym">Mytilus polymorpha</name>
    <dbReference type="NCBI Taxonomy" id="45954"/>
    <lineage>
        <taxon>Eukaryota</taxon>
        <taxon>Metazoa</taxon>
        <taxon>Spiralia</taxon>
        <taxon>Lophotrochozoa</taxon>
        <taxon>Mollusca</taxon>
        <taxon>Bivalvia</taxon>
        <taxon>Autobranchia</taxon>
        <taxon>Heteroconchia</taxon>
        <taxon>Euheterodonta</taxon>
        <taxon>Imparidentia</taxon>
        <taxon>Neoheterodontei</taxon>
        <taxon>Myida</taxon>
        <taxon>Dreissenoidea</taxon>
        <taxon>Dreissenidae</taxon>
        <taxon>Dreissena</taxon>
    </lineage>
</organism>
<dbReference type="Proteomes" id="UP000828390">
    <property type="component" value="Unassembled WGS sequence"/>
</dbReference>